<evidence type="ECO:0000313" key="2">
    <source>
        <dbReference type="EMBL" id="WVZ50493.1"/>
    </source>
</evidence>
<feature type="compositionally biased region" description="Basic residues" evidence="1">
    <location>
        <begin position="75"/>
        <end position="84"/>
    </location>
</feature>
<gene>
    <name evidence="2" type="ORF">U9M48_001739</name>
</gene>
<name>A0AAQ3SJ90_PASNO</name>
<accession>A0AAQ3SJ90</accession>
<dbReference type="EMBL" id="CP144745">
    <property type="protein sequence ID" value="WVZ50493.1"/>
    <property type="molecule type" value="Genomic_DNA"/>
</dbReference>
<sequence>MARPAVPDRQLAPSRADPVPPPLFEPGHTTGPVGRGSAEQPRRRASQVGGRGGGSGGAPAGVSRSGRAGGSGGGRARRRQRWRVGRGVAERTRGDGSGRAGGPAAREPPSRRRRPGCCGSRGAELCSDERDLCLIHLLLNCTSTAAAGRLEAANAALAAPDGDAMQRAAARRQGG</sequence>
<feature type="compositionally biased region" description="Gly residues" evidence="1">
    <location>
        <begin position="49"/>
        <end position="59"/>
    </location>
</feature>
<keyword evidence="3" id="KW-1185">Reference proteome</keyword>
<dbReference type="AlphaFoldDB" id="A0AAQ3SJ90"/>
<protein>
    <submittedName>
        <fullName evidence="2">Uncharacterized protein</fullName>
    </submittedName>
</protein>
<proteinExistence type="predicted"/>
<feature type="region of interest" description="Disordered" evidence="1">
    <location>
        <begin position="1"/>
        <end position="120"/>
    </location>
</feature>
<dbReference type="Proteomes" id="UP001341281">
    <property type="component" value="Chromosome 01"/>
</dbReference>
<evidence type="ECO:0000313" key="3">
    <source>
        <dbReference type="Proteomes" id="UP001341281"/>
    </source>
</evidence>
<organism evidence="2 3">
    <name type="scientific">Paspalum notatum var. saurae</name>
    <dbReference type="NCBI Taxonomy" id="547442"/>
    <lineage>
        <taxon>Eukaryota</taxon>
        <taxon>Viridiplantae</taxon>
        <taxon>Streptophyta</taxon>
        <taxon>Embryophyta</taxon>
        <taxon>Tracheophyta</taxon>
        <taxon>Spermatophyta</taxon>
        <taxon>Magnoliopsida</taxon>
        <taxon>Liliopsida</taxon>
        <taxon>Poales</taxon>
        <taxon>Poaceae</taxon>
        <taxon>PACMAD clade</taxon>
        <taxon>Panicoideae</taxon>
        <taxon>Andropogonodae</taxon>
        <taxon>Paspaleae</taxon>
        <taxon>Paspalinae</taxon>
        <taxon>Paspalum</taxon>
    </lineage>
</organism>
<evidence type="ECO:0000256" key="1">
    <source>
        <dbReference type="SAM" id="MobiDB-lite"/>
    </source>
</evidence>
<reference evidence="2 3" key="1">
    <citation type="submission" date="2024-02" db="EMBL/GenBank/DDBJ databases">
        <title>High-quality chromosome-scale genome assembly of Pensacola bahiagrass (Paspalum notatum Flugge var. saurae).</title>
        <authorList>
            <person name="Vega J.M."/>
            <person name="Podio M."/>
            <person name="Orjuela J."/>
            <person name="Siena L.A."/>
            <person name="Pessino S.C."/>
            <person name="Combes M.C."/>
            <person name="Mariac C."/>
            <person name="Albertini E."/>
            <person name="Pupilli F."/>
            <person name="Ortiz J.P.A."/>
            <person name="Leblanc O."/>
        </authorList>
    </citation>
    <scope>NUCLEOTIDE SEQUENCE [LARGE SCALE GENOMIC DNA]</scope>
    <source>
        <strain evidence="2">R1</strain>
        <tissue evidence="2">Leaf</tissue>
    </source>
</reference>